<dbReference type="InterPro" id="IPR054170">
    <property type="entry name" value="RlmL_1st"/>
</dbReference>
<dbReference type="GO" id="GO:0070043">
    <property type="term" value="F:rRNA (guanine-N7-)-methyltransferase activity"/>
    <property type="evidence" value="ECO:0007669"/>
    <property type="project" value="TreeGrafter"/>
</dbReference>
<evidence type="ECO:0000259" key="4">
    <source>
        <dbReference type="SMART" id="SM00981"/>
    </source>
</evidence>
<dbReference type="Pfam" id="PF22020">
    <property type="entry name" value="RlmL_1st"/>
    <property type="match status" value="1"/>
</dbReference>
<dbReference type="SUPFAM" id="SSF53335">
    <property type="entry name" value="S-adenosyl-L-methionine-dependent methyltransferases"/>
    <property type="match status" value="1"/>
</dbReference>
<evidence type="ECO:0000256" key="3">
    <source>
        <dbReference type="SAM" id="MobiDB-lite"/>
    </source>
</evidence>
<dbReference type="InterPro" id="IPR029063">
    <property type="entry name" value="SAM-dependent_MTases_sf"/>
</dbReference>
<dbReference type="InterPro" id="IPR004114">
    <property type="entry name" value="THUMP_dom"/>
</dbReference>
<feature type="region of interest" description="Disordered" evidence="3">
    <location>
        <begin position="378"/>
        <end position="441"/>
    </location>
</feature>
<dbReference type="SMART" id="SM00981">
    <property type="entry name" value="THUMP"/>
    <property type="match status" value="1"/>
</dbReference>
<evidence type="ECO:0000313" key="5">
    <source>
        <dbReference type="EMBL" id="SHK87813.1"/>
    </source>
</evidence>
<dbReference type="GO" id="GO:0003723">
    <property type="term" value="F:RNA binding"/>
    <property type="evidence" value="ECO:0007669"/>
    <property type="project" value="InterPro"/>
</dbReference>
<keyword evidence="6" id="KW-1185">Reference proteome</keyword>
<dbReference type="InterPro" id="IPR000241">
    <property type="entry name" value="RlmKL-like_Mtase"/>
</dbReference>
<dbReference type="Gene3D" id="3.40.50.150">
    <property type="entry name" value="Vaccinia Virus protein VP39"/>
    <property type="match status" value="1"/>
</dbReference>
<gene>
    <name evidence="5" type="ORF">SAMN04488028_11094</name>
</gene>
<dbReference type="Pfam" id="PF02926">
    <property type="entry name" value="THUMP"/>
    <property type="match status" value="1"/>
</dbReference>
<dbReference type="RefSeq" id="WP_073125182.1">
    <property type="nucleotide sequence ID" value="NZ_FRAA01000010.1"/>
</dbReference>
<keyword evidence="2" id="KW-0808">Transferase</keyword>
<reference evidence="6" key="1">
    <citation type="submission" date="2016-11" db="EMBL/GenBank/DDBJ databases">
        <authorList>
            <person name="Varghese N."/>
            <person name="Submissions S."/>
        </authorList>
    </citation>
    <scope>NUCLEOTIDE SEQUENCE [LARGE SCALE GENOMIC DNA]</scope>
    <source>
        <strain evidence="6">DSM 26134</strain>
    </source>
</reference>
<dbReference type="AlphaFoldDB" id="A0A1M6W296"/>
<accession>A0A1M6W296</accession>
<proteinExistence type="predicted"/>
<feature type="domain" description="THUMP" evidence="4">
    <location>
        <begin position="58"/>
        <end position="156"/>
    </location>
</feature>
<evidence type="ECO:0000313" key="6">
    <source>
        <dbReference type="Proteomes" id="UP000184474"/>
    </source>
</evidence>
<organism evidence="5 6">
    <name type="scientific">Reichenbachiella agariperforans</name>
    <dbReference type="NCBI Taxonomy" id="156994"/>
    <lineage>
        <taxon>Bacteria</taxon>
        <taxon>Pseudomonadati</taxon>
        <taxon>Bacteroidota</taxon>
        <taxon>Cytophagia</taxon>
        <taxon>Cytophagales</taxon>
        <taxon>Reichenbachiellaceae</taxon>
        <taxon>Reichenbachiella</taxon>
    </lineage>
</organism>
<dbReference type="Pfam" id="PF01170">
    <property type="entry name" value="UPF0020"/>
    <property type="match status" value="1"/>
</dbReference>
<dbReference type="Proteomes" id="UP000184474">
    <property type="component" value="Unassembled WGS sequence"/>
</dbReference>
<keyword evidence="1 5" id="KW-0489">Methyltransferase</keyword>
<evidence type="ECO:0000256" key="1">
    <source>
        <dbReference type="ARBA" id="ARBA00022603"/>
    </source>
</evidence>
<dbReference type="PANTHER" id="PTHR47313">
    <property type="entry name" value="RIBOSOMAL RNA LARGE SUBUNIT METHYLTRANSFERASE K/L"/>
    <property type="match status" value="1"/>
</dbReference>
<dbReference type="STRING" id="156994.SAMN04488028_11094"/>
<dbReference type="GO" id="GO:0008990">
    <property type="term" value="F:rRNA (guanine-N2-)-methyltransferase activity"/>
    <property type="evidence" value="ECO:0007669"/>
    <property type="project" value="TreeGrafter"/>
</dbReference>
<evidence type="ECO:0000256" key="2">
    <source>
        <dbReference type="ARBA" id="ARBA00022679"/>
    </source>
</evidence>
<protein>
    <submittedName>
        <fullName evidence="5">Putative N6-adenine-specific DNA methylase</fullName>
    </submittedName>
</protein>
<feature type="compositionally biased region" description="Basic and acidic residues" evidence="3">
    <location>
        <begin position="378"/>
        <end position="429"/>
    </location>
</feature>
<sequence length="441" mass="50343">MRQSKLVINCQPSIAPFLKKEVEGRGYRILRADKSGVTVEGGWKEVVDLNLHLRTASRVLWLIKSFDANTPDKLYEEAKKIPWHKIIPGKGYVSIQSFVKNDYILDVRFANLKLKDAIVDRMQEENGERPDSGKERDRTVVYLYWYLDKVHVYIDTSGETIAKHGYRKIPFKAPMIEALASACLVSADWNDDKGSFINPMCGSGTLAIEAALMAADVPPGLKRRNFGFMHILGYDNQLWKDALAKVKMKDKIKSKIVATDWNGDAIEAARQNARTAGVEHMIEFEKVPFEQSQVPEGPGLVMLNPEYGERLGEEEMLKSVYSDIGDFFKQSCKGKMGYIFTGNSRLAKSIGLRTKSRTEFQNAKIDCRLLEYELYDGSKRPDEERPAPREVKPKERLPIVEEPKEELIERPRESSDQRFSTEKPKEDKPSNVMSRLKKKKD</sequence>
<dbReference type="PANTHER" id="PTHR47313:SF1">
    <property type="entry name" value="RIBOSOMAL RNA LARGE SUBUNIT METHYLTRANSFERASE K_L"/>
    <property type="match status" value="1"/>
</dbReference>
<name>A0A1M6W296_REIAG</name>
<dbReference type="CDD" id="cd11715">
    <property type="entry name" value="THUMP_AdoMetMT"/>
    <property type="match status" value="1"/>
</dbReference>
<dbReference type="Gene3D" id="3.30.2130.30">
    <property type="match status" value="1"/>
</dbReference>
<dbReference type="EMBL" id="FRAA01000010">
    <property type="protein sequence ID" value="SHK87813.1"/>
    <property type="molecule type" value="Genomic_DNA"/>
</dbReference>